<evidence type="ECO:0000313" key="3">
    <source>
        <dbReference type="Proteomes" id="UP000054266"/>
    </source>
</evidence>
<gene>
    <name evidence="2" type="ORF">PV04_01656</name>
</gene>
<feature type="region of interest" description="Disordered" evidence="1">
    <location>
        <begin position="1"/>
        <end position="104"/>
    </location>
</feature>
<keyword evidence="3" id="KW-1185">Reference proteome</keyword>
<name>A0A0D2GMF5_9EURO</name>
<feature type="compositionally biased region" description="Basic and acidic residues" evidence="1">
    <location>
        <begin position="25"/>
        <end position="46"/>
    </location>
</feature>
<organism evidence="2 3">
    <name type="scientific">Phialophora macrospora</name>
    <dbReference type="NCBI Taxonomy" id="1851006"/>
    <lineage>
        <taxon>Eukaryota</taxon>
        <taxon>Fungi</taxon>
        <taxon>Dikarya</taxon>
        <taxon>Ascomycota</taxon>
        <taxon>Pezizomycotina</taxon>
        <taxon>Eurotiomycetes</taxon>
        <taxon>Chaetothyriomycetidae</taxon>
        <taxon>Chaetothyriales</taxon>
        <taxon>Herpotrichiellaceae</taxon>
        <taxon>Phialophora</taxon>
    </lineage>
</organism>
<dbReference type="Proteomes" id="UP000054266">
    <property type="component" value="Unassembled WGS sequence"/>
</dbReference>
<evidence type="ECO:0000313" key="2">
    <source>
        <dbReference type="EMBL" id="KIW73549.1"/>
    </source>
</evidence>
<protein>
    <submittedName>
        <fullName evidence="2">Uncharacterized protein</fullName>
    </submittedName>
</protein>
<dbReference type="EMBL" id="KN846956">
    <property type="protein sequence ID" value="KIW73549.1"/>
    <property type="molecule type" value="Genomic_DNA"/>
</dbReference>
<reference evidence="2 3" key="1">
    <citation type="submission" date="2015-01" db="EMBL/GenBank/DDBJ databases">
        <title>The Genome Sequence of Capronia semiimmersa CBS27337.</title>
        <authorList>
            <consortium name="The Broad Institute Genomics Platform"/>
            <person name="Cuomo C."/>
            <person name="de Hoog S."/>
            <person name="Gorbushina A."/>
            <person name="Stielow B."/>
            <person name="Teixiera M."/>
            <person name="Abouelleil A."/>
            <person name="Chapman S.B."/>
            <person name="Priest M."/>
            <person name="Young S.K."/>
            <person name="Wortman J."/>
            <person name="Nusbaum C."/>
            <person name="Birren B."/>
        </authorList>
    </citation>
    <scope>NUCLEOTIDE SEQUENCE [LARGE SCALE GENOMIC DNA]</scope>
    <source>
        <strain evidence="2 3">CBS 27337</strain>
    </source>
</reference>
<accession>A0A0D2GMF5</accession>
<proteinExistence type="predicted"/>
<dbReference type="AlphaFoldDB" id="A0A0D2GMF5"/>
<sequence>MALHAARGYLMQCSPKQQQTTVPGHGERQSRRGPKKQSDGQDEARPRLAITSAAPMGRRSHGWKAAPGRSKRRTTASSGPHICAHQTLASNGQDLRFSAGFRKR</sequence>
<evidence type="ECO:0000256" key="1">
    <source>
        <dbReference type="SAM" id="MobiDB-lite"/>
    </source>
</evidence>
<dbReference type="HOGENOM" id="CLU_2249801_0_0_1"/>